<name>B4W4M1_9CYAN</name>
<accession>B4W4M1</accession>
<reference evidence="1 2" key="1">
    <citation type="submission" date="2008-07" db="EMBL/GenBank/DDBJ databases">
        <authorList>
            <person name="Tandeau de Marsac N."/>
            <person name="Ferriera S."/>
            <person name="Johnson J."/>
            <person name="Kravitz S."/>
            <person name="Beeson K."/>
            <person name="Sutton G."/>
            <person name="Rogers Y.-H."/>
            <person name="Friedman R."/>
            <person name="Frazier M."/>
            <person name="Venter J.C."/>
        </authorList>
    </citation>
    <scope>NUCLEOTIDE SEQUENCE [LARGE SCALE GENOMIC DNA]</scope>
    <source>
        <strain evidence="1 2">PCC 7420</strain>
    </source>
</reference>
<dbReference type="HOGENOM" id="CLU_3226078_0_0_3"/>
<organism evidence="1 2">
    <name type="scientific">Coleofasciculus chthonoplastes PCC 7420</name>
    <dbReference type="NCBI Taxonomy" id="118168"/>
    <lineage>
        <taxon>Bacteria</taxon>
        <taxon>Bacillati</taxon>
        <taxon>Cyanobacteriota</taxon>
        <taxon>Cyanophyceae</taxon>
        <taxon>Coleofasciculales</taxon>
        <taxon>Coleofasciculaceae</taxon>
        <taxon>Coleofasciculus</taxon>
    </lineage>
</organism>
<keyword evidence="2" id="KW-1185">Reference proteome</keyword>
<dbReference type="EMBL" id="DS989880">
    <property type="protein sequence ID" value="EDX70854.1"/>
    <property type="molecule type" value="Genomic_DNA"/>
</dbReference>
<proteinExistence type="predicted"/>
<evidence type="ECO:0000313" key="1">
    <source>
        <dbReference type="EMBL" id="EDX70854.1"/>
    </source>
</evidence>
<feature type="non-terminal residue" evidence="1">
    <location>
        <position position="1"/>
    </location>
</feature>
<sequence>FNRLQGLAGEINQQSQEFQDLPEIIQKMQQLWHQRWQDLSSAIA</sequence>
<gene>
    <name evidence="1" type="ORF">MC7420_143</name>
</gene>
<dbReference type="AlphaFoldDB" id="B4W4M1"/>
<dbReference type="Proteomes" id="UP000003835">
    <property type="component" value="Unassembled WGS sequence"/>
</dbReference>
<evidence type="ECO:0000313" key="2">
    <source>
        <dbReference type="Proteomes" id="UP000003835"/>
    </source>
</evidence>
<protein>
    <submittedName>
        <fullName evidence="1">Uncharacterized protein</fullName>
    </submittedName>
</protein>